<dbReference type="RefSeq" id="WP_116572360.1">
    <property type="nucleotide sequence ID" value="NZ_QDGZ01000004.1"/>
</dbReference>
<dbReference type="OrthoDB" id="4706173at2"/>
<dbReference type="InterPro" id="IPR002575">
    <property type="entry name" value="Aminoglycoside_PTrfase"/>
</dbReference>
<feature type="domain" description="Aminoglycoside phosphotransferase" evidence="1">
    <location>
        <begin position="58"/>
        <end position="249"/>
    </location>
</feature>
<evidence type="ECO:0000259" key="1">
    <source>
        <dbReference type="Pfam" id="PF01636"/>
    </source>
</evidence>
<organism evidence="2 3">
    <name type="scientific">Nocardioides gansuensis</name>
    <dbReference type="NCBI Taxonomy" id="2138300"/>
    <lineage>
        <taxon>Bacteria</taxon>
        <taxon>Bacillati</taxon>
        <taxon>Actinomycetota</taxon>
        <taxon>Actinomycetes</taxon>
        <taxon>Propionibacteriales</taxon>
        <taxon>Nocardioidaceae</taxon>
        <taxon>Nocardioides</taxon>
    </lineage>
</organism>
<sequence length="344" mass="39122">MRTASSALDTGSFVLERIREHPRRRTEREEIVQTAREAYLAAGGRSPTGGEWVWNAHRVTWVRKDCVVKVSRSSYGESALRRDLSVRTCIHARPAWASWRPMVAGTLGEYHSLDRFAVVEERLPGPSLVALAHDERVMARVRGEVAQMRHATAHEVEADDWLYPWFFGPSATVATLLGRWGQRPAAEAVTQWAFDVAMSIEGSVCRVVLVHGDLWPGNILLRPGTVPGIIDWDQASFHDAALHDLLHLTLYPLSQERKEDLGLLLRRLLTDRDDATELRAALRRSGVHEVLCDVGVTERDALLWYWLRHVDRMIREPGHAHNPRWVRNNVVVLATTLIQERETR</sequence>
<dbReference type="Pfam" id="PF01636">
    <property type="entry name" value="APH"/>
    <property type="match status" value="1"/>
</dbReference>
<proteinExistence type="predicted"/>
<dbReference type="AlphaFoldDB" id="A0A2T8FB35"/>
<name>A0A2T8FB35_9ACTN</name>
<dbReference type="InterPro" id="IPR011009">
    <property type="entry name" value="Kinase-like_dom_sf"/>
</dbReference>
<evidence type="ECO:0000313" key="2">
    <source>
        <dbReference type="EMBL" id="PVG82929.1"/>
    </source>
</evidence>
<keyword evidence="3" id="KW-1185">Reference proteome</keyword>
<accession>A0A2T8FB35</accession>
<reference evidence="2 3" key="1">
    <citation type="submission" date="2018-04" db="EMBL/GenBank/DDBJ databases">
        <title>Genome of Nocardioides gansuensis WSJ-1.</title>
        <authorList>
            <person name="Wu S."/>
            <person name="Wang G."/>
        </authorList>
    </citation>
    <scope>NUCLEOTIDE SEQUENCE [LARGE SCALE GENOMIC DNA]</scope>
    <source>
        <strain evidence="2 3">WSJ-1</strain>
    </source>
</reference>
<dbReference type="EMBL" id="QDGZ01000004">
    <property type="protein sequence ID" value="PVG82929.1"/>
    <property type="molecule type" value="Genomic_DNA"/>
</dbReference>
<comment type="caution">
    <text evidence="2">The sequence shown here is derived from an EMBL/GenBank/DDBJ whole genome shotgun (WGS) entry which is preliminary data.</text>
</comment>
<dbReference type="Proteomes" id="UP000246018">
    <property type="component" value="Unassembled WGS sequence"/>
</dbReference>
<protein>
    <recommendedName>
        <fullName evidence="1">Aminoglycoside phosphotransferase domain-containing protein</fullName>
    </recommendedName>
</protein>
<gene>
    <name evidence="2" type="ORF">DDE18_11335</name>
</gene>
<dbReference type="SUPFAM" id="SSF56112">
    <property type="entry name" value="Protein kinase-like (PK-like)"/>
    <property type="match status" value="1"/>
</dbReference>
<dbReference type="Gene3D" id="3.90.1200.10">
    <property type="match status" value="1"/>
</dbReference>
<evidence type="ECO:0000313" key="3">
    <source>
        <dbReference type="Proteomes" id="UP000246018"/>
    </source>
</evidence>